<dbReference type="WBParaSite" id="ES5_v2.g29514.t1">
    <property type="protein sequence ID" value="ES5_v2.g29514.t1"/>
    <property type="gene ID" value="ES5_v2.g29514"/>
</dbReference>
<dbReference type="Proteomes" id="UP000887579">
    <property type="component" value="Unplaced"/>
</dbReference>
<name>A0AC34GIH4_9BILA</name>
<reference evidence="2" key="1">
    <citation type="submission" date="2022-11" db="UniProtKB">
        <authorList>
            <consortium name="WormBaseParasite"/>
        </authorList>
    </citation>
    <scope>IDENTIFICATION</scope>
</reference>
<protein>
    <submittedName>
        <fullName evidence="2">Uncharacterized protein</fullName>
    </submittedName>
</protein>
<evidence type="ECO:0000313" key="1">
    <source>
        <dbReference type="Proteomes" id="UP000887579"/>
    </source>
</evidence>
<proteinExistence type="predicted"/>
<evidence type="ECO:0000313" key="2">
    <source>
        <dbReference type="WBParaSite" id="ES5_v2.g29514.t1"/>
    </source>
</evidence>
<sequence>MTIKSTDSQVSIDNVNENARKQNDIITAINDE</sequence>
<accession>A0AC34GIH4</accession>
<organism evidence="1 2">
    <name type="scientific">Panagrolaimus sp. ES5</name>
    <dbReference type="NCBI Taxonomy" id="591445"/>
    <lineage>
        <taxon>Eukaryota</taxon>
        <taxon>Metazoa</taxon>
        <taxon>Ecdysozoa</taxon>
        <taxon>Nematoda</taxon>
        <taxon>Chromadorea</taxon>
        <taxon>Rhabditida</taxon>
        <taxon>Tylenchina</taxon>
        <taxon>Panagrolaimomorpha</taxon>
        <taxon>Panagrolaimoidea</taxon>
        <taxon>Panagrolaimidae</taxon>
        <taxon>Panagrolaimus</taxon>
    </lineage>
</organism>